<evidence type="ECO:0000313" key="2">
    <source>
        <dbReference type="EMBL" id="OGG51664.1"/>
    </source>
</evidence>
<sequence>MTIDALIMLSGAFVAALPFLGFPNSWDTFFFLCAGIFIIALGIVVRRRLGQKTRALKDEELSATRAPRYEDPEQ</sequence>
<keyword evidence="1" id="KW-1133">Transmembrane helix</keyword>
<organism evidence="2 3">
    <name type="scientific">Candidatus Kaiserbacteria bacterium RIFCSPHIGHO2_01_FULL_54_36b</name>
    <dbReference type="NCBI Taxonomy" id="1798483"/>
    <lineage>
        <taxon>Bacteria</taxon>
        <taxon>Candidatus Kaiseribacteriota</taxon>
    </lineage>
</organism>
<feature type="transmembrane region" description="Helical" evidence="1">
    <location>
        <begin position="5"/>
        <end position="22"/>
    </location>
</feature>
<name>A0A1F6CR89_9BACT</name>
<evidence type="ECO:0000256" key="1">
    <source>
        <dbReference type="SAM" id="Phobius"/>
    </source>
</evidence>
<dbReference type="Proteomes" id="UP000176445">
    <property type="component" value="Unassembled WGS sequence"/>
</dbReference>
<keyword evidence="1" id="KW-0472">Membrane</keyword>
<dbReference type="EMBL" id="MFKW01000019">
    <property type="protein sequence ID" value="OGG51664.1"/>
    <property type="molecule type" value="Genomic_DNA"/>
</dbReference>
<dbReference type="AlphaFoldDB" id="A0A1F6CR89"/>
<keyword evidence="1" id="KW-0812">Transmembrane</keyword>
<gene>
    <name evidence="2" type="ORF">A2704_05090</name>
</gene>
<comment type="caution">
    <text evidence="2">The sequence shown here is derived from an EMBL/GenBank/DDBJ whole genome shotgun (WGS) entry which is preliminary data.</text>
</comment>
<feature type="transmembrane region" description="Helical" evidence="1">
    <location>
        <begin position="28"/>
        <end position="45"/>
    </location>
</feature>
<proteinExistence type="predicted"/>
<accession>A0A1F6CR89</accession>
<protein>
    <submittedName>
        <fullName evidence="2">Uncharacterized protein</fullName>
    </submittedName>
</protein>
<evidence type="ECO:0000313" key="3">
    <source>
        <dbReference type="Proteomes" id="UP000176445"/>
    </source>
</evidence>
<reference evidence="2 3" key="1">
    <citation type="journal article" date="2016" name="Nat. Commun.">
        <title>Thousands of microbial genomes shed light on interconnected biogeochemical processes in an aquifer system.</title>
        <authorList>
            <person name="Anantharaman K."/>
            <person name="Brown C.T."/>
            <person name="Hug L.A."/>
            <person name="Sharon I."/>
            <person name="Castelle C.J."/>
            <person name="Probst A.J."/>
            <person name="Thomas B.C."/>
            <person name="Singh A."/>
            <person name="Wilkins M.J."/>
            <person name="Karaoz U."/>
            <person name="Brodie E.L."/>
            <person name="Williams K.H."/>
            <person name="Hubbard S.S."/>
            <person name="Banfield J.F."/>
        </authorList>
    </citation>
    <scope>NUCLEOTIDE SEQUENCE [LARGE SCALE GENOMIC DNA]</scope>
</reference>